<name>A0A699ZKP9_HAELA</name>
<accession>A0A699ZKP9</accession>
<evidence type="ECO:0000313" key="1">
    <source>
        <dbReference type="EMBL" id="GFH22841.1"/>
    </source>
</evidence>
<feature type="non-terminal residue" evidence="1">
    <location>
        <position position="1"/>
    </location>
</feature>
<gene>
    <name evidence="1" type="ORF">HaLaN_20363</name>
</gene>
<keyword evidence="2" id="KW-1185">Reference proteome</keyword>
<protein>
    <submittedName>
        <fullName evidence="1">Uncharacterized protein</fullName>
    </submittedName>
</protein>
<comment type="caution">
    <text evidence="1">The sequence shown here is derived from an EMBL/GenBank/DDBJ whole genome shotgun (WGS) entry which is preliminary data.</text>
</comment>
<dbReference type="EMBL" id="BLLF01002135">
    <property type="protein sequence ID" value="GFH22841.1"/>
    <property type="molecule type" value="Genomic_DNA"/>
</dbReference>
<feature type="non-terminal residue" evidence="1">
    <location>
        <position position="19"/>
    </location>
</feature>
<organism evidence="1 2">
    <name type="scientific">Haematococcus lacustris</name>
    <name type="common">Green alga</name>
    <name type="synonym">Haematococcus pluvialis</name>
    <dbReference type="NCBI Taxonomy" id="44745"/>
    <lineage>
        <taxon>Eukaryota</taxon>
        <taxon>Viridiplantae</taxon>
        <taxon>Chlorophyta</taxon>
        <taxon>core chlorophytes</taxon>
        <taxon>Chlorophyceae</taxon>
        <taxon>CS clade</taxon>
        <taxon>Chlamydomonadales</taxon>
        <taxon>Haematococcaceae</taxon>
        <taxon>Haematococcus</taxon>
    </lineage>
</organism>
<evidence type="ECO:0000313" key="2">
    <source>
        <dbReference type="Proteomes" id="UP000485058"/>
    </source>
</evidence>
<reference evidence="1 2" key="1">
    <citation type="submission" date="2020-02" db="EMBL/GenBank/DDBJ databases">
        <title>Draft genome sequence of Haematococcus lacustris strain NIES-144.</title>
        <authorList>
            <person name="Morimoto D."/>
            <person name="Nakagawa S."/>
            <person name="Yoshida T."/>
            <person name="Sawayama S."/>
        </authorList>
    </citation>
    <scope>NUCLEOTIDE SEQUENCE [LARGE SCALE GENOMIC DNA]</scope>
    <source>
        <strain evidence="1 2">NIES-144</strain>
    </source>
</reference>
<proteinExistence type="predicted"/>
<sequence length="19" mass="2245">MYTDICFALVSRTPKHKYA</sequence>
<dbReference type="Proteomes" id="UP000485058">
    <property type="component" value="Unassembled WGS sequence"/>
</dbReference>
<dbReference type="AlphaFoldDB" id="A0A699ZKP9"/>